<name>A0A0A0K670_CUCSA</name>
<reference evidence="3 4" key="4">
    <citation type="journal article" date="2011" name="BMC Genomics">
        <title>RNA-Seq improves annotation of protein-coding genes in the cucumber genome.</title>
        <authorList>
            <person name="Li Z."/>
            <person name="Zhang Z."/>
            <person name="Yan P."/>
            <person name="Huang S."/>
            <person name="Fei Z."/>
            <person name="Lin K."/>
        </authorList>
    </citation>
    <scope>NUCLEOTIDE SEQUENCE [LARGE SCALE GENOMIC DNA]</scope>
    <source>
        <strain evidence="4">cv. 9930</strain>
    </source>
</reference>
<protein>
    <submittedName>
        <fullName evidence="3">Uncharacterized protein</fullName>
    </submittedName>
</protein>
<feature type="signal peptide" evidence="2">
    <location>
        <begin position="1"/>
        <end position="33"/>
    </location>
</feature>
<feature type="chain" id="PRO_5001971805" evidence="2">
    <location>
        <begin position="34"/>
        <end position="155"/>
    </location>
</feature>
<evidence type="ECO:0000256" key="1">
    <source>
        <dbReference type="SAM" id="MobiDB-lite"/>
    </source>
</evidence>
<reference evidence="3 4" key="3">
    <citation type="journal article" date="2010" name="BMC Genomics">
        <title>Transcriptome sequencing and comparative analysis of cucumber flowers with different sex types.</title>
        <authorList>
            <person name="Guo S."/>
            <person name="Zheng Y."/>
            <person name="Joung J.G."/>
            <person name="Liu S."/>
            <person name="Zhang Z."/>
            <person name="Crasta O.R."/>
            <person name="Sobral B.W."/>
            <person name="Xu Y."/>
            <person name="Huang S."/>
            <person name="Fei Z."/>
        </authorList>
    </citation>
    <scope>NUCLEOTIDE SEQUENCE [LARGE SCALE GENOMIC DNA]</scope>
    <source>
        <strain evidence="4">cv. 9930</strain>
    </source>
</reference>
<accession>A0A0A0K670</accession>
<evidence type="ECO:0000313" key="3">
    <source>
        <dbReference type="EMBL" id="KGN43331.1"/>
    </source>
</evidence>
<keyword evidence="2" id="KW-0732">Signal</keyword>
<feature type="region of interest" description="Disordered" evidence="1">
    <location>
        <begin position="35"/>
        <end position="91"/>
    </location>
</feature>
<dbReference type="Proteomes" id="UP000029981">
    <property type="component" value="Chromosome 7"/>
</dbReference>
<proteinExistence type="predicted"/>
<reference evidence="3 4" key="1">
    <citation type="journal article" date="2009" name="Nat. Genet.">
        <title>The genome of the cucumber, Cucumis sativus L.</title>
        <authorList>
            <person name="Huang S."/>
            <person name="Li R."/>
            <person name="Zhang Z."/>
            <person name="Li L."/>
            <person name="Gu X."/>
            <person name="Fan W."/>
            <person name="Lucas W.J."/>
            <person name="Wang X."/>
            <person name="Xie B."/>
            <person name="Ni P."/>
            <person name="Ren Y."/>
            <person name="Zhu H."/>
            <person name="Li J."/>
            <person name="Lin K."/>
            <person name="Jin W."/>
            <person name="Fei Z."/>
            <person name="Li G."/>
            <person name="Staub J."/>
            <person name="Kilian A."/>
            <person name="van der Vossen E.A."/>
            <person name="Wu Y."/>
            <person name="Guo J."/>
            <person name="He J."/>
            <person name="Jia Z."/>
            <person name="Ren Y."/>
            <person name="Tian G."/>
            <person name="Lu Y."/>
            <person name="Ruan J."/>
            <person name="Qian W."/>
            <person name="Wang M."/>
            <person name="Huang Q."/>
            <person name="Li B."/>
            <person name="Xuan Z."/>
            <person name="Cao J."/>
            <person name="Asan"/>
            <person name="Wu Z."/>
            <person name="Zhang J."/>
            <person name="Cai Q."/>
            <person name="Bai Y."/>
            <person name="Zhao B."/>
            <person name="Han Y."/>
            <person name="Li Y."/>
            <person name="Li X."/>
            <person name="Wang S."/>
            <person name="Shi Q."/>
            <person name="Liu S."/>
            <person name="Cho W.K."/>
            <person name="Kim J.Y."/>
            <person name="Xu Y."/>
            <person name="Heller-Uszynska K."/>
            <person name="Miao H."/>
            <person name="Cheng Z."/>
            <person name="Zhang S."/>
            <person name="Wu J."/>
            <person name="Yang Y."/>
            <person name="Kang H."/>
            <person name="Li M."/>
            <person name="Liang H."/>
            <person name="Ren X."/>
            <person name="Shi Z."/>
            <person name="Wen M."/>
            <person name="Jian M."/>
            <person name="Yang H."/>
            <person name="Zhang G."/>
            <person name="Yang Z."/>
            <person name="Chen R."/>
            <person name="Liu S."/>
            <person name="Li J."/>
            <person name="Ma L."/>
            <person name="Liu H."/>
            <person name="Zhou Y."/>
            <person name="Zhao J."/>
            <person name="Fang X."/>
            <person name="Li G."/>
            <person name="Fang L."/>
            <person name="Li Y."/>
            <person name="Liu D."/>
            <person name="Zheng H."/>
            <person name="Zhang Y."/>
            <person name="Qin N."/>
            <person name="Li Z."/>
            <person name="Yang G."/>
            <person name="Yang S."/>
            <person name="Bolund L."/>
            <person name="Kristiansen K."/>
            <person name="Zheng H."/>
            <person name="Li S."/>
            <person name="Zhang X."/>
            <person name="Yang H."/>
            <person name="Wang J."/>
            <person name="Sun R."/>
            <person name="Zhang B."/>
            <person name="Jiang S."/>
            <person name="Wang J."/>
            <person name="Du Y."/>
            <person name="Li S."/>
        </authorList>
    </citation>
    <scope>NUCLEOTIDE SEQUENCE [LARGE SCALE GENOMIC DNA]</scope>
    <source>
        <strain evidence="4">cv. 9930</strain>
    </source>
</reference>
<organism evidence="3 4">
    <name type="scientific">Cucumis sativus</name>
    <name type="common">Cucumber</name>
    <dbReference type="NCBI Taxonomy" id="3659"/>
    <lineage>
        <taxon>Eukaryota</taxon>
        <taxon>Viridiplantae</taxon>
        <taxon>Streptophyta</taxon>
        <taxon>Embryophyta</taxon>
        <taxon>Tracheophyta</taxon>
        <taxon>Spermatophyta</taxon>
        <taxon>Magnoliopsida</taxon>
        <taxon>eudicotyledons</taxon>
        <taxon>Gunneridae</taxon>
        <taxon>Pentapetalae</taxon>
        <taxon>rosids</taxon>
        <taxon>fabids</taxon>
        <taxon>Cucurbitales</taxon>
        <taxon>Cucurbitaceae</taxon>
        <taxon>Benincaseae</taxon>
        <taxon>Cucumis</taxon>
    </lineage>
</organism>
<evidence type="ECO:0000256" key="2">
    <source>
        <dbReference type="SAM" id="SignalP"/>
    </source>
</evidence>
<dbReference type="EMBL" id="CM002928">
    <property type="protein sequence ID" value="KGN43331.1"/>
    <property type="molecule type" value="Genomic_DNA"/>
</dbReference>
<sequence length="155" mass="17324">MEGWKLMNQLNSVVITWYIFVLISPYSQKGTDATTNLDEEGNCVNSANPNGRKARRRRKKGIPLPESGINPRELCSRSTGKARDLGSPVRPVSVPLRRRGRKFCQLLTSKFQYTSILIVSLYQFLSPSKLELAIFVTLGQNDAHRPPLRPVAGVA</sequence>
<feature type="compositionally biased region" description="Basic residues" evidence="1">
    <location>
        <begin position="52"/>
        <end position="61"/>
    </location>
</feature>
<evidence type="ECO:0000313" key="4">
    <source>
        <dbReference type="Proteomes" id="UP000029981"/>
    </source>
</evidence>
<keyword evidence="4" id="KW-1185">Reference proteome</keyword>
<dbReference type="Gramene" id="KGN43331">
    <property type="protein sequence ID" value="KGN43331"/>
    <property type="gene ID" value="Csa_7G024050"/>
</dbReference>
<reference evidence="3 4" key="2">
    <citation type="journal article" date="2009" name="PLoS ONE">
        <title>An integrated genetic and cytogenetic map of the cucumber genome.</title>
        <authorList>
            <person name="Ren Y."/>
            <person name="Zhang Z."/>
            <person name="Liu J."/>
            <person name="Staub J.E."/>
            <person name="Han Y."/>
            <person name="Cheng Z."/>
            <person name="Li X."/>
            <person name="Lu J."/>
            <person name="Miao H."/>
            <person name="Kang H."/>
            <person name="Xie B."/>
            <person name="Gu X."/>
            <person name="Wang X."/>
            <person name="Du Y."/>
            <person name="Jin W."/>
            <person name="Huang S."/>
        </authorList>
    </citation>
    <scope>NUCLEOTIDE SEQUENCE [LARGE SCALE GENOMIC DNA]</scope>
    <source>
        <strain evidence="4">cv. 9930</strain>
    </source>
</reference>
<gene>
    <name evidence="3" type="ORF">Csa_7G024050</name>
</gene>
<dbReference type="AlphaFoldDB" id="A0A0A0K670"/>